<reference evidence="1 2" key="1">
    <citation type="submission" date="2018-05" db="EMBL/GenBank/DDBJ databases">
        <title>Animal gut microbial communities from fecal samples from Wisconsin, USA.</title>
        <authorList>
            <person name="Neumann A."/>
        </authorList>
    </citation>
    <scope>NUCLEOTIDE SEQUENCE [LARGE SCALE GENOMIC DNA]</scope>
    <source>
        <strain evidence="1 2">UWS4</strain>
    </source>
</reference>
<sequence>GKAMSLVGVMSHPLDLLDQFNLFQFNFFASTNAKAVDLGLPSGTKWADMNVGAKSPAHYGDYFAWGEIKPKKTYTSENSLTVENDKFNFDIAGNAKYDAATANWGSKWRMPTQAQMKELINKCTWTWKKITDMNGAIRGYGYRVTGPNGNSIFLPAAGHRSDSDLNYAGSGGNYWSSTPGEIDGSGYYACNLYFESDRQYVDYTDRELGRSVRPVLVE</sequence>
<protein>
    <recommendedName>
        <fullName evidence="3">DUF1566 domain-containing protein</fullName>
    </recommendedName>
</protein>
<evidence type="ECO:0008006" key="3">
    <source>
        <dbReference type="Google" id="ProtNLM"/>
    </source>
</evidence>
<dbReference type="EMBL" id="QGHD01000019">
    <property type="protein sequence ID" value="PWK95139.1"/>
    <property type="molecule type" value="Genomic_DNA"/>
</dbReference>
<name>A0ABX5LKV0_9BACT</name>
<gene>
    <name evidence="1" type="ORF">B0H50_1191</name>
</gene>
<comment type="caution">
    <text evidence="1">The sequence shown here is derived from an EMBL/GenBank/DDBJ whole genome shotgun (WGS) entry which is preliminary data.</text>
</comment>
<evidence type="ECO:0000313" key="1">
    <source>
        <dbReference type="EMBL" id="PWK95139.1"/>
    </source>
</evidence>
<evidence type="ECO:0000313" key="2">
    <source>
        <dbReference type="Proteomes" id="UP000245523"/>
    </source>
</evidence>
<accession>A0ABX5LKV0</accession>
<feature type="non-terminal residue" evidence="1">
    <location>
        <position position="1"/>
    </location>
</feature>
<organism evidence="1 2">
    <name type="scientific">Hallerella porci</name>
    <dbReference type="NCBI Taxonomy" id="1945871"/>
    <lineage>
        <taxon>Bacteria</taxon>
        <taxon>Pseudomonadati</taxon>
        <taxon>Fibrobacterota</taxon>
        <taxon>Fibrobacteria</taxon>
        <taxon>Fibrobacterales</taxon>
        <taxon>Fibrobacteraceae</taxon>
        <taxon>Hallerella</taxon>
    </lineage>
</organism>
<proteinExistence type="predicted"/>
<dbReference type="Proteomes" id="UP000245523">
    <property type="component" value="Unassembled WGS sequence"/>
</dbReference>
<keyword evidence="2" id="KW-1185">Reference proteome</keyword>